<organism evidence="2 3">
    <name type="scientific">Flagellimonas yonaguniensis</name>
    <dbReference type="NCBI Taxonomy" id="3031325"/>
    <lineage>
        <taxon>Bacteria</taxon>
        <taxon>Pseudomonadati</taxon>
        <taxon>Bacteroidota</taxon>
        <taxon>Flavobacteriia</taxon>
        <taxon>Flavobacteriales</taxon>
        <taxon>Flavobacteriaceae</taxon>
        <taxon>Flagellimonas</taxon>
    </lineage>
</organism>
<evidence type="ECO:0000313" key="2">
    <source>
        <dbReference type="EMBL" id="MDF0718167.1"/>
    </source>
</evidence>
<feature type="signal peptide" evidence="1">
    <location>
        <begin position="1"/>
        <end position="31"/>
    </location>
</feature>
<dbReference type="InterPro" id="IPR025737">
    <property type="entry name" value="FApF"/>
</dbReference>
<dbReference type="RefSeq" id="WP_275617243.1">
    <property type="nucleotide sequence ID" value="NZ_JARFVB010000020.1"/>
</dbReference>
<feature type="chain" id="PRO_5046862641" evidence="1">
    <location>
        <begin position="32"/>
        <end position="319"/>
    </location>
</feature>
<dbReference type="Proteomes" id="UP001221366">
    <property type="component" value="Unassembled WGS sequence"/>
</dbReference>
<reference evidence="2 3" key="1">
    <citation type="submission" date="2023-03" db="EMBL/GenBank/DDBJ databases">
        <title>Muricauda XX sp. nov. and Muricauda XXX sp. nov., two novel species isolated from Okinawa Trough.</title>
        <authorList>
            <person name="Cao W."/>
            <person name="Deng X."/>
        </authorList>
    </citation>
    <scope>NUCLEOTIDE SEQUENCE [LARGE SCALE GENOMIC DNA]</scope>
    <source>
        <strain evidence="2 3">334s03</strain>
    </source>
</reference>
<comment type="caution">
    <text evidence="2">The sequence shown here is derived from an EMBL/GenBank/DDBJ whole genome shotgun (WGS) entry which is preliminary data.</text>
</comment>
<sequence>MKRLENNIFRRHIQISFALILCVCMAGVSNAQVNLPPNDLGLTSINDGVAGPAILYEVFLGSQNSTKLTNSDGDEVPGDNSLNNILFINHLAIVSKKPMLKGFPVAEVLVPLVNVDIDFPGAGLNESEFGLGDVIVGAGIQWPDKKLFGKTFFHRFLLNAILPVGTYDEKDPVNVGNNVWSIMPYYAFTLYWDESNKWETSMRFRYMWNSKNNDPFVGLGVEDTQPGQAFYLNYAASYNLGKEFRIGMAGYFLQQLSDHEIQGSSIPDSKEMAFSVGPAFFKQHKTFMFRLTAAFDVASENRWSQAPFINFTLTKIWPK</sequence>
<accession>A0ABT5Y599</accession>
<keyword evidence="3" id="KW-1185">Reference proteome</keyword>
<evidence type="ECO:0000313" key="3">
    <source>
        <dbReference type="Proteomes" id="UP001221366"/>
    </source>
</evidence>
<gene>
    <name evidence="2" type="ORF">PY092_18540</name>
</gene>
<dbReference type="Pfam" id="PF13557">
    <property type="entry name" value="Phenol_MetA_deg"/>
    <property type="match status" value="1"/>
</dbReference>
<proteinExistence type="predicted"/>
<dbReference type="EMBL" id="JARFVB010000020">
    <property type="protein sequence ID" value="MDF0718167.1"/>
    <property type="molecule type" value="Genomic_DNA"/>
</dbReference>
<evidence type="ECO:0000256" key="1">
    <source>
        <dbReference type="SAM" id="SignalP"/>
    </source>
</evidence>
<name>A0ABT5Y599_9FLAO</name>
<keyword evidence="1" id="KW-0732">Signal</keyword>
<protein>
    <submittedName>
        <fullName evidence="2">Transporter</fullName>
    </submittedName>
</protein>